<keyword evidence="4" id="KW-1185">Reference proteome</keyword>
<proteinExistence type="predicted"/>
<dbReference type="InterPro" id="IPR002202">
    <property type="entry name" value="HMG_CoA_Rdtase"/>
</dbReference>
<dbReference type="GO" id="GO:0015936">
    <property type="term" value="P:coenzyme A metabolic process"/>
    <property type="evidence" value="ECO:0007669"/>
    <property type="project" value="InterPro"/>
</dbReference>
<comment type="pathway">
    <text evidence="1">Metabolic intermediate biosynthesis; (R)-mevalonate biosynthesis; (R)-mevalonate from acetyl-CoA: step 3/3.</text>
</comment>
<dbReference type="PROSITE" id="PS00066">
    <property type="entry name" value="HMG_COA_REDUCTASE_1"/>
    <property type="match status" value="1"/>
</dbReference>
<dbReference type="GO" id="GO:0004420">
    <property type="term" value="F:hydroxymethylglutaryl-CoA reductase (NADPH) activity"/>
    <property type="evidence" value="ECO:0007669"/>
    <property type="project" value="UniProtKB-EC"/>
</dbReference>
<dbReference type="OrthoDB" id="310654at2759"/>
<dbReference type="GO" id="GO:0005789">
    <property type="term" value="C:endoplasmic reticulum membrane"/>
    <property type="evidence" value="ECO:0007669"/>
    <property type="project" value="TreeGrafter"/>
</dbReference>
<dbReference type="GO" id="GO:0008299">
    <property type="term" value="P:isoprenoid biosynthetic process"/>
    <property type="evidence" value="ECO:0007669"/>
    <property type="project" value="TreeGrafter"/>
</dbReference>
<dbReference type="GO" id="GO:0016126">
    <property type="term" value="P:sterol biosynthetic process"/>
    <property type="evidence" value="ECO:0007669"/>
    <property type="project" value="TreeGrafter"/>
</dbReference>
<evidence type="ECO:0000313" key="3">
    <source>
        <dbReference type="EnsemblMetazoa" id="CLYHEMP002167.1"/>
    </source>
</evidence>
<sequence>MAGKLLFLRFKASTGDAMGMNMVSKGTEHALKYLKIQFPSMEVVSLSGNYCTDKKPSAINWIDGRGKGVICEATIPGEIVRKLLGLDEIRGMPGKIISR</sequence>
<dbReference type="EnsemblMetazoa" id="CLYHEMT002167.1">
    <property type="protein sequence ID" value="CLYHEMP002167.1"/>
    <property type="gene ID" value="CLYHEMG002167"/>
</dbReference>
<protein>
    <recommendedName>
        <fullName evidence="2">hydroxymethylglutaryl-CoA reductase (NADPH)</fullName>
        <ecNumber evidence="2">1.1.1.34</ecNumber>
    </recommendedName>
</protein>
<dbReference type="Pfam" id="PF00368">
    <property type="entry name" value="HMG-CoA_red"/>
    <property type="match status" value="1"/>
</dbReference>
<dbReference type="GO" id="GO:0005778">
    <property type="term" value="C:peroxisomal membrane"/>
    <property type="evidence" value="ECO:0007669"/>
    <property type="project" value="TreeGrafter"/>
</dbReference>
<evidence type="ECO:0000313" key="4">
    <source>
        <dbReference type="Proteomes" id="UP000594262"/>
    </source>
</evidence>
<dbReference type="SUPFAM" id="SSF55035">
    <property type="entry name" value="NAD-binding domain of HMG-CoA reductase"/>
    <property type="match status" value="1"/>
</dbReference>
<dbReference type="EC" id="1.1.1.34" evidence="2"/>
<dbReference type="Gene3D" id="3.30.70.420">
    <property type="entry name" value="Hydroxymethylglutaryl-CoA reductase, class I/II, NAD/NADP-binding domain"/>
    <property type="match status" value="1"/>
</dbReference>
<evidence type="ECO:0000256" key="1">
    <source>
        <dbReference type="ARBA" id="ARBA00005084"/>
    </source>
</evidence>
<dbReference type="PROSITE" id="PS50065">
    <property type="entry name" value="HMG_COA_REDUCTASE_4"/>
    <property type="match status" value="1"/>
</dbReference>
<dbReference type="InterPro" id="IPR009023">
    <property type="entry name" value="HMG_CoA_Rdtase_NAD(P)-bd_sf"/>
</dbReference>
<dbReference type="PANTHER" id="PTHR10572">
    <property type="entry name" value="3-HYDROXY-3-METHYLGLUTARYL-COENZYME A REDUCTASE"/>
    <property type="match status" value="1"/>
</dbReference>
<dbReference type="PANTHER" id="PTHR10572:SF24">
    <property type="entry name" value="3-HYDROXY-3-METHYLGLUTARYL-COENZYME A REDUCTASE"/>
    <property type="match status" value="1"/>
</dbReference>
<name>A0A7M5TUN0_9CNID</name>
<dbReference type="AlphaFoldDB" id="A0A7M5TUN0"/>
<reference evidence="3" key="1">
    <citation type="submission" date="2021-01" db="UniProtKB">
        <authorList>
            <consortium name="EnsemblMetazoa"/>
        </authorList>
    </citation>
    <scope>IDENTIFICATION</scope>
</reference>
<evidence type="ECO:0000256" key="2">
    <source>
        <dbReference type="ARBA" id="ARBA00012999"/>
    </source>
</evidence>
<accession>A0A7M5TUN0</accession>
<organism evidence="3 4">
    <name type="scientific">Clytia hemisphaerica</name>
    <dbReference type="NCBI Taxonomy" id="252671"/>
    <lineage>
        <taxon>Eukaryota</taxon>
        <taxon>Metazoa</taxon>
        <taxon>Cnidaria</taxon>
        <taxon>Hydrozoa</taxon>
        <taxon>Hydroidolina</taxon>
        <taxon>Leptothecata</taxon>
        <taxon>Obeliida</taxon>
        <taxon>Clytiidae</taxon>
        <taxon>Clytia</taxon>
    </lineage>
</organism>
<dbReference type="PRINTS" id="PR00071">
    <property type="entry name" value="HMGCOARDTASE"/>
</dbReference>
<dbReference type="InterPro" id="IPR023076">
    <property type="entry name" value="HMG_CoA_Rdtase_CS"/>
</dbReference>
<dbReference type="Proteomes" id="UP000594262">
    <property type="component" value="Unplaced"/>
</dbReference>